<dbReference type="EMBL" id="FMUE01000001">
    <property type="protein sequence ID" value="SCX03973.1"/>
    <property type="molecule type" value="Genomic_DNA"/>
</dbReference>
<gene>
    <name evidence="3" type="primary">minD_1</name>
    <name evidence="3" type="ORF">DSM25559_0376</name>
</gene>
<keyword evidence="1" id="KW-0472">Membrane</keyword>
<evidence type="ECO:0000256" key="1">
    <source>
        <dbReference type="SAM" id="Phobius"/>
    </source>
</evidence>
<dbReference type="InterPro" id="IPR025669">
    <property type="entry name" value="AAA_dom"/>
</dbReference>
<proteinExistence type="predicted"/>
<dbReference type="STRING" id="1907666.DSM25559_0376"/>
<organism evidence="3 4">
    <name type="scientific">Agrobacterium rosae</name>
    <dbReference type="NCBI Taxonomy" id="1972867"/>
    <lineage>
        <taxon>Bacteria</taxon>
        <taxon>Pseudomonadati</taxon>
        <taxon>Pseudomonadota</taxon>
        <taxon>Alphaproteobacteria</taxon>
        <taxon>Hyphomicrobiales</taxon>
        <taxon>Rhizobiaceae</taxon>
        <taxon>Rhizobium/Agrobacterium group</taxon>
        <taxon>Agrobacterium</taxon>
    </lineage>
</organism>
<dbReference type="InterPro" id="IPR027417">
    <property type="entry name" value="P-loop_NTPase"/>
</dbReference>
<dbReference type="SUPFAM" id="SSF52540">
    <property type="entry name" value="P-loop containing nucleoside triphosphate hydrolases"/>
    <property type="match status" value="1"/>
</dbReference>
<sequence>MAEIICMASSKGGSGKTTITAALGTFLARSGRKVLLIDCDEGTYGLTLMYLEEVNRHRKRSDSMLVGTFDVTAKVRLDALGESSLLLEDNLYLLPARHVFRDTELVSVGNDFQSSLNLILNYHRDDFDFIFLDAQAGISTASKAAMSPKSSDIVVLVSEYDPMSNAGIERLKARLQEELDVSRTWILLNKLLPEFVSKFSEFLLVARYLPPIPWTADVVRAYSRRQLALDFENGNQFTLAILSVLRELLDRSERKQLDEWVNSQTQRLREPIEEQIEDTERMLAQMRKLAEEEVNADRNISTFVLSQFSSVFSLLAAVLATFVGFADITNNSAVLDFLASNSSFLAGVGAAGFIALLSFVVQAWQRQLSERRKVLQQKVEIQYDALEEMSRRLEELKSLRNAGFEDLVKKQAE</sequence>
<accession>A0A1R3TIP4</accession>
<evidence type="ECO:0000313" key="3">
    <source>
        <dbReference type="EMBL" id="SCX03973.1"/>
    </source>
</evidence>
<dbReference type="InterPro" id="IPR050678">
    <property type="entry name" value="DNA_Partitioning_ATPase"/>
</dbReference>
<keyword evidence="3" id="KW-0132">Cell division</keyword>
<name>A0A1R3TIP4_9HYPH</name>
<keyword evidence="1" id="KW-0812">Transmembrane</keyword>
<feature type="transmembrane region" description="Helical" evidence="1">
    <location>
        <begin position="344"/>
        <end position="364"/>
    </location>
</feature>
<keyword evidence="3" id="KW-0131">Cell cycle</keyword>
<reference evidence="4" key="1">
    <citation type="submission" date="2016-10" db="EMBL/GenBank/DDBJ databases">
        <authorList>
            <person name="Wibberg D."/>
        </authorList>
    </citation>
    <scope>NUCLEOTIDE SEQUENCE [LARGE SCALE GENOMIC DNA]</scope>
</reference>
<dbReference type="AlphaFoldDB" id="A0A1R3TIP4"/>
<dbReference type="PANTHER" id="PTHR13696:SF99">
    <property type="entry name" value="COBYRINIC ACID AC-DIAMIDE SYNTHASE"/>
    <property type="match status" value="1"/>
</dbReference>
<feature type="transmembrane region" description="Helical" evidence="1">
    <location>
        <begin position="303"/>
        <end position="324"/>
    </location>
</feature>
<protein>
    <submittedName>
        <fullName evidence="3">Cell division inhibitor MinD</fullName>
    </submittedName>
</protein>
<dbReference type="PANTHER" id="PTHR13696">
    <property type="entry name" value="P-LOOP CONTAINING NUCLEOSIDE TRIPHOSPHATE HYDROLASE"/>
    <property type="match status" value="1"/>
</dbReference>
<dbReference type="RefSeq" id="WP_077117435.1">
    <property type="nucleotide sequence ID" value="NZ_FMUE01000001.1"/>
</dbReference>
<dbReference type="Proteomes" id="UP000187891">
    <property type="component" value="Unassembled WGS sequence"/>
</dbReference>
<keyword evidence="1" id="KW-1133">Transmembrane helix</keyword>
<dbReference type="GO" id="GO:0051301">
    <property type="term" value="P:cell division"/>
    <property type="evidence" value="ECO:0007669"/>
    <property type="project" value="UniProtKB-KW"/>
</dbReference>
<feature type="domain" description="AAA" evidence="2">
    <location>
        <begin position="3"/>
        <end position="176"/>
    </location>
</feature>
<evidence type="ECO:0000259" key="2">
    <source>
        <dbReference type="Pfam" id="PF13614"/>
    </source>
</evidence>
<dbReference type="Gene3D" id="3.40.50.300">
    <property type="entry name" value="P-loop containing nucleotide triphosphate hydrolases"/>
    <property type="match status" value="1"/>
</dbReference>
<evidence type="ECO:0000313" key="4">
    <source>
        <dbReference type="Proteomes" id="UP000187891"/>
    </source>
</evidence>
<dbReference type="Pfam" id="PF13614">
    <property type="entry name" value="AAA_31"/>
    <property type="match status" value="1"/>
</dbReference>